<accession>A0A375CE29</accession>
<dbReference type="EMBL" id="OFSQ01000038">
    <property type="protein sequence ID" value="SOY68328.1"/>
    <property type="molecule type" value="Genomic_DNA"/>
</dbReference>
<organism evidence="2">
    <name type="scientific">Cupriavidus taiwanensis</name>
    <dbReference type="NCBI Taxonomy" id="164546"/>
    <lineage>
        <taxon>Bacteria</taxon>
        <taxon>Pseudomonadati</taxon>
        <taxon>Pseudomonadota</taxon>
        <taxon>Betaproteobacteria</taxon>
        <taxon>Burkholderiales</taxon>
        <taxon>Burkholderiaceae</taxon>
        <taxon>Cupriavidus</taxon>
    </lineage>
</organism>
<comment type="caution">
    <text evidence="2">The sequence shown here is derived from an EMBL/GenBank/DDBJ whole genome shotgun (WGS) entry which is preliminary data.</text>
</comment>
<name>A0A375CE29_9BURK</name>
<dbReference type="AlphaFoldDB" id="A0A375CE29"/>
<sequence>MHSPAATGSAHMLQAPASAAPATSQSAPFGDYPLQRTTTLHSPGVFHMLQFRSYKYLDQISAESKALAT</sequence>
<protein>
    <submittedName>
        <fullName evidence="2">Uncharacterized protein</fullName>
    </submittedName>
</protein>
<evidence type="ECO:0000256" key="1">
    <source>
        <dbReference type="SAM" id="MobiDB-lite"/>
    </source>
</evidence>
<evidence type="ECO:0000313" key="2">
    <source>
        <dbReference type="EMBL" id="SOY68328.1"/>
    </source>
</evidence>
<feature type="region of interest" description="Disordered" evidence="1">
    <location>
        <begin position="1"/>
        <end position="31"/>
    </location>
</feature>
<gene>
    <name evidence="2" type="ORF">CBM2587_B90764</name>
</gene>
<feature type="compositionally biased region" description="Low complexity" evidence="1">
    <location>
        <begin position="14"/>
        <end position="28"/>
    </location>
</feature>
<proteinExistence type="predicted"/>
<reference evidence="2" key="1">
    <citation type="submission" date="2018-01" db="EMBL/GenBank/DDBJ databases">
        <authorList>
            <person name="Clerissi C."/>
        </authorList>
    </citation>
    <scope>NUCLEOTIDE SEQUENCE</scope>
    <source>
        <strain evidence="2">Cupriavidus sp. LMG 19464</strain>
    </source>
</reference>
<dbReference type="Proteomes" id="UP000256780">
    <property type="component" value="Chromosome CBM2587_b"/>
</dbReference>